<dbReference type="CDD" id="cd02440">
    <property type="entry name" value="AdoMet_MTases"/>
    <property type="match status" value="1"/>
</dbReference>
<dbReference type="CDD" id="cd20902">
    <property type="entry name" value="CC_DOT1L"/>
    <property type="match status" value="1"/>
</dbReference>
<keyword evidence="4 11" id="KW-0489">Methyltransferase</keyword>
<proteinExistence type="inferred from homology"/>
<evidence type="ECO:0000256" key="10">
    <source>
        <dbReference type="ARBA" id="ARBA00047770"/>
    </source>
</evidence>
<evidence type="ECO:0000256" key="3">
    <source>
        <dbReference type="ARBA" id="ARBA00020987"/>
    </source>
</evidence>
<keyword evidence="7 11" id="KW-0156">Chromatin regulator</keyword>
<name>A0AA88XQ32_PINIB</name>
<dbReference type="AlphaFoldDB" id="A0AA88XQ32"/>
<feature type="compositionally biased region" description="Polar residues" evidence="13">
    <location>
        <begin position="810"/>
        <end position="827"/>
    </location>
</feature>
<evidence type="ECO:0000256" key="4">
    <source>
        <dbReference type="ARBA" id="ARBA00022603"/>
    </source>
</evidence>
<dbReference type="GO" id="GO:0005634">
    <property type="term" value="C:nucleus"/>
    <property type="evidence" value="ECO:0007669"/>
    <property type="project" value="UniProtKB-SubCell"/>
</dbReference>
<organism evidence="15 16">
    <name type="scientific">Pinctada imbricata</name>
    <name type="common">Atlantic pearl-oyster</name>
    <name type="synonym">Pinctada martensii</name>
    <dbReference type="NCBI Taxonomy" id="66713"/>
    <lineage>
        <taxon>Eukaryota</taxon>
        <taxon>Metazoa</taxon>
        <taxon>Spiralia</taxon>
        <taxon>Lophotrochozoa</taxon>
        <taxon>Mollusca</taxon>
        <taxon>Bivalvia</taxon>
        <taxon>Autobranchia</taxon>
        <taxon>Pteriomorphia</taxon>
        <taxon>Pterioida</taxon>
        <taxon>Pterioidea</taxon>
        <taxon>Pteriidae</taxon>
        <taxon>Pinctada</taxon>
    </lineage>
</organism>
<protein>
    <recommendedName>
        <fullName evidence="3 11">Histone-lysine N-methyltransferase, H3 lysine-79 specific</fullName>
        <ecNumber evidence="2 11">2.1.1.360</ecNumber>
    </recommendedName>
    <alternativeName>
        <fullName evidence="9 11">Histone H3-K79 methyltransferase</fullName>
    </alternativeName>
</protein>
<keyword evidence="6 11" id="KW-0949">S-adenosyl-L-methionine</keyword>
<dbReference type="Pfam" id="PF08123">
    <property type="entry name" value="DOT1"/>
    <property type="match status" value="2"/>
</dbReference>
<dbReference type="InterPro" id="IPR029063">
    <property type="entry name" value="SAM-dependent_MTases_sf"/>
</dbReference>
<feature type="compositionally biased region" description="Basic residues" evidence="13">
    <location>
        <begin position="490"/>
        <end position="509"/>
    </location>
</feature>
<feature type="domain" description="DOT1" evidence="14">
    <location>
        <begin position="14"/>
        <end position="327"/>
    </location>
</feature>
<dbReference type="SUPFAM" id="SSF53335">
    <property type="entry name" value="S-adenosyl-L-methionine-dependent methyltransferases"/>
    <property type="match status" value="1"/>
</dbReference>
<feature type="compositionally biased region" description="Basic and acidic residues" evidence="13">
    <location>
        <begin position="796"/>
        <end position="808"/>
    </location>
</feature>
<feature type="region of interest" description="Disordered" evidence="13">
    <location>
        <begin position="483"/>
        <end position="512"/>
    </location>
</feature>
<feature type="compositionally biased region" description="Low complexity" evidence="13">
    <location>
        <begin position="866"/>
        <end position="881"/>
    </location>
</feature>
<evidence type="ECO:0000256" key="5">
    <source>
        <dbReference type="ARBA" id="ARBA00022679"/>
    </source>
</evidence>
<evidence type="ECO:0000256" key="11">
    <source>
        <dbReference type="RuleBase" id="RU271113"/>
    </source>
</evidence>
<evidence type="ECO:0000313" key="16">
    <source>
        <dbReference type="Proteomes" id="UP001186944"/>
    </source>
</evidence>
<keyword evidence="12" id="KW-0175">Coiled coil</keyword>
<dbReference type="InterPro" id="IPR025789">
    <property type="entry name" value="DOT1_dom"/>
</dbReference>
<evidence type="ECO:0000259" key="14">
    <source>
        <dbReference type="PROSITE" id="PS51569"/>
    </source>
</evidence>
<comment type="caution">
    <text evidence="15">The sequence shown here is derived from an EMBL/GenBank/DDBJ whole genome shotgun (WGS) entry which is preliminary data.</text>
</comment>
<comment type="subcellular location">
    <subcellularLocation>
        <location evidence="1 11">Nucleus</location>
    </subcellularLocation>
</comment>
<sequence length="1105" mass="124513">MEQELRLHSPTGAEPAVYTWPLSAADGKEGASEIVDTIRWVTEDIPELQCALKNHILQDYDVNSYESMRQLCDKYNRAIDSIRQLWKGTSREVRKLERPSTGLLKHLLQQCYNAAVEDPDRLNMYEPFSPEVYGETSFELVDQMIQSIKFTEDDFFIDLGSGVGQVVLQVAAATPCKLCYGIEKADYPAKYAEIMIQEFEKWMKWYGKIYSPFEIKKGDFLCDEVKEKINNATVIFVNNFAFGPQVDHQLKLRFANMKEGAKIVSSKAFCPLNFRITDRTLSDIGAIMHVTELSPLRGAVSWTDRPVTYYLHDIDRAMVNIGTIMHVAELSPLSGAVSWTGKPFTYYIHTIDRTLLEKYFLRMKNPNLKEEEKESTRKDRRGRPLTLREKNNIENKEEVKNGMHKKKLKGKETNKIDVMYGAARNLDFDSTSNASSVDIQVDVEGDPEADTEIDPMADLEEPEEEEEVEQIKPIRKARRINNRRLNGQNKAKKEKSAGRKKTNFSRQTRIKKDKEKKKVLGLDCLNLLHTHTLMSTATSDSLPDSSASWNDPNMMHISSLYFKPTTQKQTVSSLETEPALQQLLDLFRQQYLQFITYMKSPLYKVSLQQQIEAEKAKNQQLKSKAVLLEKQVNGLQDEGVTLLKARMKELEIEADNPMEFLDQAKKIVTLHKEMQSQKAGLEHQLSSLEAQTPKIPGEENVQVLNEKTGKCNTKKNGVHPEISQDVMRHVSQSYLQKKKLLNKVRELEAEVKALENENNHITQLEKENLMKLAQGQISVPNNTQVTTQDTCTSKAASRDRKEKPRETYDPLSSNAIPTTQGSSSIHSNCIKNSSIFVSEHSLSVSTVNSGPHHSEANMSRIQTPLSSSSSYTTTKSSNSTSDMNSQNKPQEHSIRSLLKVNGDLIKDRLKNDVRVPPTQASAVMDQERVQKILDTKPSIKPSCTYINGVKHYSVLPTKDRSSKPSLPVSICLERNVCVKDMKNKPSLPVSIPLDKALRADLTQVQKGSIITCKGDAGASSGKREEANVISGDGDKKINMAARAVKSPCYTMYSPISRPSSRGSTTDTADETHCESDRSSVVSNTARSPAYVLGEGANRKLVKWEI</sequence>
<evidence type="ECO:0000256" key="8">
    <source>
        <dbReference type="ARBA" id="ARBA00023242"/>
    </source>
</evidence>
<keyword evidence="8 11" id="KW-0539">Nucleus</keyword>
<feature type="region of interest" description="Disordered" evidence="13">
    <location>
        <begin position="845"/>
        <end position="891"/>
    </location>
</feature>
<feature type="compositionally biased region" description="Polar residues" evidence="13">
    <location>
        <begin position="780"/>
        <end position="795"/>
    </location>
</feature>
<dbReference type="GO" id="GO:0140956">
    <property type="term" value="F:histone H3K79 trimethyltransferase activity"/>
    <property type="evidence" value="ECO:0007669"/>
    <property type="project" value="UniProtKB-EC"/>
</dbReference>
<dbReference type="GO" id="GO:0032259">
    <property type="term" value="P:methylation"/>
    <property type="evidence" value="ECO:0007669"/>
    <property type="project" value="UniProtKB-KW"/>
</dbReference>
<dbReference type="FunFam" id="3.40.50.150:FF:000033">
    <property type="entry name" value="Histone-lysine N-methyltransferase, H3 lysine-79 specific"/>
    <property type="match status" value="1"/>
</dbReference>
<evidence type="ECO:0000256" key="2">
    <source>
        <dbReference type="ARBA" id="ARBA00012190"/>
    </source>
</evidence>
<reference evidence="15" key="1">
    <citation type="submission" date="2019-08" db="EMBL/GenBank/DDBJ databases">
        <title>The improved chromosome-level genome for the pearl oyster Pinctada fucata martensii using PacBio sequencing and Hi-C.</title>
        <authorList>
            <person name="Zheng Z."/>
        </authorList>
    </citation>
    <scope>NUCLEOTIDE SEQUENCE</scope>
    <source>
        <strain evidence="15">ZZ-2019</strain>
        <tissue evidence="15">Adductor muscle</tissue>
    </source>
</reference>
<dbReference type="PANTHER" id="PTHR21451:SF0">
    <property type="entry name" value="HISTONE-LYSINE N-METHYLTRANSFERASE, H3 LYSINE-79 SPECIFIC"/>
    <property type="match status" value="1"/>
</dbReference>
<dbReference type="Gene3D" id="1.10.260.60">
    <property type="match status" value="1"/>
</dbReference>
<evidence type="ECO:0000256" key="7">
    <source>
        <dbReference type="ARBA" id="ARBA00022853"/>
    </source>
</evidence>
<evidence type="ECO:0000256" key="1">
    <source>
        <dbReference type="ARBA" id="ARBA00004123"/>
    </source>
</evidence>
<keyword evidence="16" id="KW-1185">Reference proteome</keyword>
<evidence type="ECO:0000256" key="12">
    <source>
        <dbReference type="SAM" id="Coils"/>
    </source>
</evidence>
<evidence type="ECO:0000313" key="15">
    <source>
        <dbReference type="EMBL" id="KAK3089639.1"/>
    </source>
</evidence>
<comment type="function">
    <text evidence="11">Histone methyltransferase that specifically trimethylates histone H3 to form H3K79me3. This methylation is required for telomere silencing and for the pachytene checkpoint during the meiotic cell cycle by allowing the recruitment of RAD9 to double strand breaks. Nucleosomes are preferred as substrate compared to free histone.</text>
</comment>
<feature type="region of interest" description="Disordered" evidence="13">
    <location>
        <begin position="780"/>
        <end position="827"/>
    </location>
</feature>
<dbReference type="Gene3D" id="3.40.50.150">
    <property type="entry name" value="Vaccinia Virus protein VP39"/>
    <property type="match status" value="2"/>
</dbReference>
<dbReference type="GO" id="GO:0000077">
    <property type="term" value="P:DNA damage checkpoint signaling"/>
    <property type="evidence" value="ECO:0007669"/>
    <property type="project" value="TreeGrafter"/>
</dbReference>
<keyword evidence="5 11" id="KW-0808">Transferase</keyword>
<gene>
    <name evidence="15" type="ORF">FSP39_005262</name>
</gene>
<feature type="coiled-coil region" evidence="12">
    <location>
        <begin position="604"/>
        <end position="638"/>
    </location>
</feature>
<dbReference type="InterPro" id="IPR030445">
    <property type="entry name" value="H3-K79_meTrfase"/>
</dbReference>
<comment type="catalytic activity">
    <reaction evidence="10 11">
        <text>L-lysyl(79)-[histone H3] + 3 S-adenosyl-L-methionine = N(6),N(6),N(6)-trimethyl-L-lysyl(79)-[histone H3] + 3 S-adenosyl-L-homocysteine + 3 H(+)</text>
        <dbReference type="Rhea" id="RHEA:60328"/>
        <dbReference type="Rhea" id="RHEA-COMP:15549"/>
        <dbReference type="Rhea" id="RHEA-COMP:15552"/>
        <dbReference type="ChEBI" id="CHEBI:15378"/>
        <dbReference type="ChEBI" id="CHEBI:29969"/>
        <dbReference type="ChEBI" id="CHEBI:57856"/>
        <dbReference type="ChEBI" id="CHEBI:59789"/>
        <dbReference type="ChEBI" id="CHEBI:61961"/>
        <dbReference type="EC" id="2.1.1.360"/>
    </reaction>
</comment>
<feature type="compositionally biased region" description="Polar residues" evidence="13">
    <location>
        <begin position="845"/>
        <end position="865"/>
    </location>
</feature>
<comment type="similarity">
    <text evidence="11">Belongs to the class I-like SAM-binding methyltransferase superfamily. DOT1 family.</text>
</comment>
<accession>A0AA88XQ32</accession>
<evidence type="ECO:0000256" key="13">
    <source>
        <dbReference type="SAM" id="MobiDB-lite"/>
    </source>
</evidence>
<dbReference type="EC" id="2.1.1.360" evidence="2 11"/>
<dbReference type="FunFam" id="1.10.260.60:FF:000001">
    <property type="entry name" value="Histone-lysine N-methyltransferase, H3 lysine-79 specific"/>
    <property type="match status" value="1"/>
</dbReference>
<feature type="coiled-coil region" evidence="12">
    <location>
        <begin position="730"/>
        <end position="767"/>
    </location>
</feature>
<dbReference type="PANTHER" id="PTHR21451">
    <property type="entry name" value="HISTONE H3 METHYLTRANSFERASE"/>
    <property type="match status" value="1"/>
</dbReference>
<dbReference type="Proteomes" id="UP001186944">
    <property type="component" value="Unassembled WGS sequence"/>
</dbReference>
<dbReference type="PROSITE" id="PS51569">
    <property type="entry name" value="DOT1"/>
    <property type="match status" value="1"/>
</dbReference>
<feature type="compositionally biased region" description="Polar residues" evidence="13">
    <location>
        <begin position="1056"/>
        <end position="1066"/>
    </location>
</feature>
<dbReference type="EMBL" id="VSWD01000010">
    <property type="protein sequence ID" value="KAK3089639.1"/>
    <property type="molecule type" value="Genomic_DNA"/>
</dbReference>
<evidence type="ECO:0000256" key="9">
    <source>
        <dbReference type="ARBA" id="ARBA00029821"/>
    </source>
</evidence>
<dbReference type="GO" id="GO:0006281">
    <property type="term" value="P:DNA repair"/>
    <property type="evidence" value="ECO:0007669"/>
    <property type="project" value="TreeGrafter"/>
</dbReference>
<evidence type="ECO:0000256" key="6">
    <source>
        <dbReference type="ARBA" id="ARBA00022691"/>
    </source>
</evidence>
<feature type="region of interest" description="Disordered" evidence="13">
    <location>
        <begin position="1053"/>
        <end position="1080"/>
    </location>
</feature>
<comment type="miscellaneous">
    <text evidence="11">In contrast to other lysine histone methyltransferases, it does not contain a SET domain, suggesting the existence of another mechanism for methylation of lysine residues of histones.</text>
</comment>